<feature type="domain" description="RagB/SusD" evidence="8">
    <location>
        <begin position="268"/>
        <end position="584"/>
    </location>
</feature>
<dbReference type="GO" id="GO:0009279">
    <property type="term" value="C:cell outer membrane"/>
    <property type="evidence" value="ECO:0007669"/>
    <property type="project" value="UniProtKB-SubCell"/>
</dbReference>
<evidence type="ECO:0000256" key="2">
    <source>
        <dbReference type="ARBA" id="ARBA00006275"/>
    </source>
</evidence>
<keyword evidence="5" id="KW-0998">Cell outer membrane</keyword>
<dbReference type="Proteomes" id="UP001310022">
    <property type="component" value="Unassembled WGS sequence"/>
</dbReference>
<keyword evidence="3 7" id="KW-0732">Signal</keyword>
<dbReference type="Pfam" id="PF07980">
    <property type="entry name" value="SusD_RagB"/>
    <property type="match status" value="1"/>
</dbReference>
<dbReference type="SUPFAM" id="SSF48452">
    <property type="entry name" value="TPR-like"/>
    <property type="match status" value="1"/>
</dbReference>
<sequence length="588" mass="67955">MKRFNIFIFILLFFNVACSNLLDQENPNKTLVHNFWQDLDDTNTGLNATYSTLLNHFILSIEEESLRSDLGYPGGGRPSPWGNKAIYYYYTYGAAEQPILLKWQAYYQGAFRANQVIEALERLEGSVDEEERVLQMAQARFLRGLFHFYAHSIFNEGEVIIYDETPKTTADYTRSISDYQEVVDFFRADLQYALNNLPADYPSNQMGRVTAGAAAYYLATSYLYEKEYDKAKDLYEDIIYNHSGNLKDYQLEQDETVLFTDKAAGCDEIIFQVNYGLGLRPEMGIWDEQSLSNRLANMVSPQSTGGGRTLLPSLWLTHAYRAETLDTKDKRNYYTTEEGEEKMKVVSLRSSNMIALIEDDQTPYYLEGLARDMAPFNSFEYGYFKKYSNHDIIDSELNMEEGRNRSGKNVPVVRLAEVYLNLAECYIKSNQVDRALPLMNEVRKRWALQLIGPSNGDTDHDYDEIVYNAESLMERLMYKEKPLELSIEGHSMRFIDLRRWGVLKERFEELAQEEYYGLGYKFVGQDGNEKTKWALLRCVSIDGPPNGTPKILKDFERAAENFNPQIHNYLPIPAREVMANPGIYNKKK</sequence>
<feature type="domain" description="SusD-like N-terminal" evidence="9">
    <location>
        <begin position="90"/>
        <end position="223"/>
    </location>
</feature>
<evidence type="ECO:0000256" key="1">
    <source>
        <dbReference type="ARBA" id="ARBA00004442"/>
    </source>
</evidence>
<gene>
    <name evidence="10" type="ORF">PEDI_48160</name>
</gene>
<evidence type="ECO:0000256" key="7">
    <source>
        <dbReference type="SAM" id="SignalP"/>
    </source>
</evidence>
<evidence type="ECO:0000256" key="3">
    <source>
        <dbReference type="ARBA" id="ARBA00022729"/>
    </source>
</evidence>
<evidence type="ECO:0000259" key="8">
    <source>
        <dbReference type="Pfam" id="PF07980"/>
    </source>
</evidence>
<keyword evidence="4" id="KW-0472">Membrane</keyword>
<protein>
    <submittedName>
        <fullName evidence="10">Membrane protein</fullName>
    </submittedName>
</protein>
<organism evidence="10 11">
    <name type="scientific">Persicobacter diffluens</name>
    <dbReference type="NCBI Taxonomy" id="981"/>
    <lineage>
        <taxon>Bacteria</taxon>
        <taxon>Pseudomonadati</taxon>
        <taxon>Bacteroidota</taxon>
        <taxon>Cytophagia</taxon>
        <taxon>Cytophagales</taxon>
        <taxon>Persicobacteraceae</taxon>
        <taxon>Persicobacter</taxon>
    </lineage>
</organism>
<reference evidence="10 11" key="1">
    <citation type="submission" date="2021-12" db="EMBL/GenBank/DDBJ databases">
        <title>Genome sequencing of bacteria with rrn-lacking chromosome and rrn-plasmid.</title>
        <authorList>
            <person name="Anda M."/>
            <person name="Iwasaki W."/>
        </authorList>
    </citation>
    <scope>NUCLEOTIDE SEQUENCE [LARGE SCALE GENOMIC DNA]</scope>
    <source>
        <strain evidence="10 11">NBRC 15940</strain>
    </source>
</reference>
<evidence type="ECO:0000256" key="6">
    <source>
        <dbReference type="SAM" id="Coils"/>
    </source>
</evidence>
<comment type="subcellular location">
    <subcellularLocation>
        <location evidence="1">Cell outer membrane</location>
    </subcellularLocation>
</comment>
<evidence type="ECO:0000256" key="5">
    <source>
        <dbReference type="ARBA" id="ARBA00023237"/>
    </source>
</evidence>
<name>A0AAN4W3L1_9BACT</name>
<keyword evidence="6" id="KW-0175">Coiled coil</keyword>
<dbReference type="InterPro" id="IPR012944">
    <property type="entry name" value="SusD_RagB_dom"/>
</dbReference>
<evidence type="ECO:0000259" key="9">
    <source>
        <dbReference type="Pfam" id="PF14322"/>
    </source>
</evidence>
<dbReference type="Pfam" id="PF14322">
    <property type="entry name" value="SusD-like_3"/>
    <property type="match status" value="1"/>
</dbReference>
<keyword evidence="11" id="KW-1185">Reference proteome</keyword>
<comment type="caution">
    <text evidence="10">The sequence shown here is derived from an EMBL/GenBank/DDBJ whole genome shotgun (WGS) entry which is preliminary data.</text>
</comment>
<accession>A0AAN4W3L1</accession>
<dbReference type="AlphaFoldDB" id="A0AAN4W3L1"/>
<evidence type="ECO:0000256" key="4">
    <source>
        <dbReference type="ARBA" id="ARBA00023136"/>
    </source>
</evidence>
<dbReference type="Gene3D" id="1.25.40.390">
    <property type="match status" value="1"/>
</dbReference>
<feature type="coiled-coil region" evidence="6">
    <location>
        <begin position="113"/>
        <end position="140"/>
    </location>
</feature>
<dbReference type="InterPro" id="IPR011990">
    <property type="entry name" value="TPR-like_helical_dom_sf"/>
</dbReference>
<dbReference type="EMBL" id="BQKE01000004">
    <property type="protein sequence ID" value="GJM64264.1"/>
    <property type="molecule type" value="Genomic_DNA"/>
</dbReference>
<feature type="chain" id="PRO_5042960460" evidence="7">
    <location>
        <begin position="20"/>
        <end position="588"/>
    </location>
</feature>
<dbReference type="RefSeq" id="WP_338239339.1">
    <property type="nucleotide sequence ID" value="NZ_BQKE01000004.1"/>
</dbReference>
<dbReference type="InterPro" id="IPR033985">
    <property type="entry name" value="SusD-like_N"/>
</dbReference>
<evidence type="ECO:0000313" key="10">
    <source>
        <dbReference type="EMBL" id="GJM64264.1"/>
    </source>
</evidence>
<evidence type="ECO:0000313" key="11">
    <source>
        <dbReference type="Proteomes" id="UP001310022"/>
    </source>
</evidence>
<feature type="signal peptide" evidence="7">
    <location>
        <begin position="1"/>
        <end position="19"/>
    </location>
</feature>
<comment type="similarity">
    <text evidence="2">Belongs to the SusD family.</text>
</comment>
<proteinExistence type="inferred from homology"/>